<dbReference type="OrthoDB" id="9796523at2"/>
<protein>
    <submittedName>
        <fullName evidence="1">RloB domain-containing protein</fullName>
    </submittedName>
</protein>
<evidence type="ECO:0000313" key="2">
    <source>
        <dbReference type="Proteomes" id="UP000433493"/>
    </source>
</evidence>
<sequence length="199" mass="22346">MARRKGARRPKRNLNRRGLVVTEGTVTEPTYIERLNQVLRDSGVSISVTSVPVGRDPVSVVRKAAEKRRDAEKRDKAYDWTVCLVDHDNHANLTDAVKLAEKERIDLLVSNVSFEVWLLWHVTDVRAHQSASMLENLVRKHEVVTKKHLPLNFPIHAYLEAYQIARAVDPDLAAGRVGPNPSSAMPVLIDLMSSASKRS</sequence>
<organism evidence="1 2">
    <name type="scientific">Gulosibacter chungangensis</name>
    <dbReference type="NCBI Taxonomy" id="979746"/>
    <lineage>
        <taxon>Bacteria</taxon>
        <taxon>Bacillati</taxon>
        <taxon>Actinomycetota</taxon>
        <taxon>Actinomycetes</taxon>
        <taxon>Micrococcales</taxon>
        <taxon>Microbacteriaceae</taxon>
        <taxon>Gulosibacter</taxon>
    </lineage>
</organism>
<proteinExistence type="predicted"/>
<gene>
    <name evidence="1" type="ORF">F8O05_13800</name>
</gene>
<dbReference type="InterPro" id="IPR025591">
    <property type="entry name" value="RloB"/>
</dbReference>
<dbReference type="AlphaFoldDB" id="A0A7J5B965"/>
<dbReference type="EMBL" id="WBKB01000011">
    <property type="protein sequence ID" value="KAB1640983.1"/>
    <property type="molecule type" value="Genomic_DNA"/>
</dbReference>
<reference evidence="1 2" key="1">
    <citation type="submission" date="2019-09" db="EMBL/GenBank/DDBJ databases">
        <title>Phylogeny of genus Pseudoclavibacter and closely related genus.</title>
        <authorList>
            <person name="Li Y."/>
        </authorList>
    </citation>
    <scope>NUCLEOTIDE SEQUENCE [LARGE SCALE GENOMIC DNA]</scope>
    <source>
        <strain evidence="1 2">KCTC 13959</strain>
    </source>
</reference>
<dbReference type="RefSeq" id="WP_158053328.1">
    <property type="nucleotide sequence ID" value="NZ_WBKB01000011.1"/>
</dbReference>
<keyword evidence="2" id="KW-1185">Reference proteome</keyword>
<evidence type="ECO:0000313" key="1">
    <source>
        <dbReference type="EMBL" id="KAB1640983.1"/>
    </source>
</evidence>
<dbReference type="Proteomes" id="UP000433493">
    <property type="component" value="Unassembled WGS sequence"/>
</dbReference>
<name>A0A7J5B965_9MICO</name>
<accession>A0A7J5B965</accession>
<dbReference type="Pfam" id="PF13707">
    <property type="entry name" value="RloB"/>
    <property type="match status" value="1"/>
</dbReference>
<comment type="caution">
    <text evidence="1">The sequence shown here is derived from an EMBL/GenBank/DDBJ whole genome shotgun (WGS) entry which is preliminary data.</text>
</comment>